<evidence type="ECO:0000313" key="18">
    <source>
        <dbReference type="Proteomes" id="UP000032512"/>
    </source>
</evidence>
<evidence type="ECO:0000256" key="3">
    <source>
        <dbReference type="ARBA" id="ARBA00009553"/>
    </source>
</evidence>
<dbReference type="CDD" id="cd03311">
    <property type="entry name" value="CIMS_C_terminal_like"/>
    <property type="match status" value="1"/>
</dbReference>
<evidence type="ECO:0000256" key="5">
    <source>
        <dbReference type="ARBA" id="ARBA00022605"/>
    </source>
</evidence>
<sequence>MKNVISTNLGYPRIGEHREWKKALEHFWSGKMEKETFLLQMQEFRLDHLKKQLDQGIDLIPVGDFSMYDHVLDTAMMFGLVPERFEYKGGKVPLETYFDIARGNRSAVASEMTKWFNTNYHYIVPELNQRNPAFVENRPLHFYQEAKQKLGINGKPVILGPVTFVKLAKGYDQQELKDMVELFTPLYAQMLGELEAAGVEWVQIDEPILCTTLSAEEIHLLKETYETLTKAAPKIKMILQTYFDHLDYFEEITSLPVHGIGLDFVHDDGQNLKALNTFGFPQDKMLAAGVIDGRNVWRANIEERITLIEKIAAAAKCEQLMIQPASSLLHVPITVNNETELTPTLKNALSFADEKLQEVALLSKGVKEGKAAIEKDIKASKAAIETLNGSPERNNTKVQLATANLEAMNAERQAPFESRSKLQESAFQLPILPTTTIGSFPQTQEIRKQRLKWRKKELTTEQYEDFIKAEIKKWIEIQEKLGLDVFVHGEFERTDMVEYFGEKLGGFQFTKFGWVQSYGSRCVKPPLIFGDVAFLAPMTLKESVYAQSLTSKPVKGMLTGPITILNWSFVRDDLSRFTVANQIALALREEINILEKNGIQMIQVDEPALREGLPLKKEKWDNYLNAAVHAFKLAVSTVKNETQIHTHMCYSDFEEIMDAINALDADVISIETSRSHGELIQSFEDTTYEKGIGLGVYDIHSKRVPTIEEMSTNISRALKVLDPKRFWINPDCGLKTRGTEETIEALKIMIEAAKETRETVGYPVKETNAFVNAKE</sequence>
<feature type="binding site" evidence="11">
    <location>
        <position position="732"/>
    </location>
    <ligand>
        <name>Zn(2+)</name>
        <dbReference type="ChEBI" id="CHEBI:29105"/>
        <note>catalytic</note>
    </ligand>
</feature>
<name>A0A0D6Z8V4_9BACI</name>
<feature type="binding site" evidence="13">
    <location>
        <position position="671"/>
    </location>
    <ligand>
        <name>Zn(2+)</name>
        <dbReference type="ChEBI" id="CHEBI:29105"/>
        <label>1</label>
        <note>catalytic</note>
    </ligand>
</feature>
<keyword evidence="4 11" id="KW-0489">Methyltransferase</keyword>
<feature type="binding site" evidence="11">
    <location>
        <position position="647"/>
    </location>
    <ligand>
        <name>Zn(2+)</name>
        <dbReference type="ChEBI" id="CHEBI:29105"/>
        <note>catalytic</note>
    </ligand>
</feature>
<evidence type="ECO:0000256" key="7">
    <source>
        <dbReference type="ARBA" id="ARBA00022723"/>
    </source>
</evidence>
<keyword evidence="5 11" id="KW-0028">Amino-acid biosynthesis</keyword>
<accession>A0A0D6Z8V4</accession>
<evidence type="ECO:0000259" key="15">
    <source>
        <dbReference type="Pfam" id="PF01717"/>
    </source>
</evidence>
<evidence type="ECO:0000256" key="1">
    <source>
        <dbReference type="ARBA" id="ARBA00002777"/>
    </source>
</evidence>
<keyword evidence="9 11" id="KW-0862">Zinc</keyword>
<evidence type="ECO:0000256" key="9">
    <source>
        <dbReference type="ARBA" id="ARBA00022833"/>
    </source>
</evidence>
<dbReference type="GO" id="GO:0032259">
    <property type="term" value="P:methylation"/>
    <property type="evidence" value="ECO:0007669"/>
    <property type="project" value="UniProtKB-KW"/>
</dbReference>
<dbReference type="PANTHER" id="PTHR30519">
    <property type="entry name" value="5-METHYLTETRAHYDROPTEROYLTRIGLUTAMATE--HOMOCYSTEINE METHYLTRANSFERASE"/>
    <property type="match status" value="1"/>
</dbReference>
<dbReference type="OrthoDB" id="244285at2"/>
<evidence type="ECO:0000256" key="2">
    <source>
        <dbReference type="ARBA" id="ARBA00004681"/>
    </source>
</evidence>
<feature type="binding site" evidence="13">
    <location>
        <position position="649"/>
    </location>
    <ligand>
        <name>Zn(2+)</name>
        <dbReference type="ChEBI" id="CHEBI:29105"/>
        <label>1</label>
        <note>catalytic</note>
    </ligand>
</feature>
<evidence type="ECO:0000256" key="10">
    <source>
        <dbReference type="ARBA" id="ARBA00023167"/>
    </source>
</evidence>
<feature type="binding site" evidence="11">
    <location>
        <begin position="437"/>
        <end position="439"/>
    </location>
    <ligand>
        <name>L-homocysteine</name>
        <dbReference type="ChEBI" id="CHEBI:58199"/>
    </ligand>
</feature>
<feature type="binding site" evidence="11">
    <location>
        <begin position="18"/>
        <end position="21"/>
    </location>
    <ligand>
        <name>5-methyltetrahydropteroyltri-L-glutamate</name>
        <dbReference type="ChEBI" id="CHEBI:58207"/>
    </ligand>
</feature>
<dbReference type="NCBIfam" id="NF003556">
    <property type="entry name" value="PRK05222.1"/>
    <property type="match status" value="1"/>
</dbReference>
<feature type="binding site" evidence="11">
    <location>
        <position position="649"/>
    </location>
    <ligand>
        <name>Zn(2+)</name>
        <dbReference type="ChEBI" id="CHEBI:29105"/>
        <note>catalytic</note>
    </ligand>
</feature>
<feature type="binding site" evidence="11 12">
    <location>
        <begin position="437"/>
        <end position="439"/>
    </location>
    <ligand>
        <name>L-methionine</name>
        <dbReference type="ChEBI" id="CHEBI:57844"/>
    </ligand>
</feature>
<feature type="binding site" evidence="11">
    <location>
        <position position="605"/>
    </location>
    <ligand>
        <name>L-homocysteine</name>
        <dbReference type="ChEBI" id="CHEBI:58199"/>
    </ligand>
</feature>
<keyword evidence="7 11" id="KW-0479">Metal-binding</keyword>
<dbReference type="PIRSF" id="PIRSF000382">
    <property type="entry name" value="MeTrfase_B12_ind"/>
    <property type="match status" value="1"/>
</dbReference>
<feature type="binding site" evidence="11">
    <location>
        <position position="671"/>
    </location>
    <ligand>
        <name>Zn(2+)</name>
        <dbReference type="ChEBI" id="CHEBI:29105"/>
        <note>catalytic</note>
    </ligand>
</feature>
<keyword evidence="8 11" id="KW-0677">Repeat</keyword>
<dbReference type="GO" id="GO:0003871">
    <property type="term" value="F:5-methyltetrahydropteroyltriglutamate-homocysteine S-methyltransferase activity"/>
    <property type="evidence" value="ECO:0007669"/>
    <property type="project" value="UniProtKB-UniRule"/>
</dbReference>
<evidence type="ECO:0000313" key="17">
    <source>
        <dbReference type="EMBL" id="KIY21760.1"/>
    </source>
</evidence>
<dbReference type="InterPro" id="IPR038071">
    <property type="entry name" value="UROD/MetE-like_sf"/>
</dbReference>
<dbReference type="SUPFAM" id="SSF51726">
    <property type="entry name" value="UROD/MetE-like"/>
    <property type="match status" value="2"/>
</dbReference>
<dbReference type="InterPro" id="IPR013215">
    <property type="entry name" value="Cbl-indep_Met_Synth_N"/>
</dbReference>
<comment type="cofactor">
    <cofactor evidence="13">
        <name>Zn(2+)</name>
        <dbReference type="ChEBI" id="CHEBI:29105"/>
    </cofactor>
    <text evidence="13">Binds 2 Zn(2+) ions per subunit.</text>
</comment>
<dbReference type="Proteomes" id="UP000032512">
    <property type="component" value="Unassembled WGS sequence"/>
</dbReference>
<feature type="binding site" evidence="12">
    <location>
        <position position="21"/>
    </location>
    <ligand>
        <name>5-methyltetrahydropteroyltri-L-glutamate</name>
        <dbReference type="ChEBI" id="CHEBI:58207"/>
    </ligand>
</feature>
<feature type="binding site" evidence="11">
    <location>
        <position position="490"/>
    </location>
    <ligand>
        <name>L-homocysteine</name>
        <dbReference type="ChEBI" id="CHEBI:58199"/>
    </ligand>
</feature>
<comment type="pathway">
    <text evidence="2 11">Amino-acid biosynthesis; L-methionine biosynthesis via de novo pathway; L-methionine from L-homocysteine (MetE route): step 1/1.</text>
</comment>
<comment type="function">
    <text evidence="1 11">Catalyzes the transfer of a methyl group from 5-methyltetrahydrofolate to homocysteine resulting in methionine formation.</text>
</comment>
<dbReference type="Pfam" id="PF08267">
    <property type="entry name" value="Meth_synt_1"/>
    <property type="match status" value="1"/>
</dbReference>
<reference evidence="17 18" key="1">
    <citation type="submission" date="2015-01" db="EMBL/GenBank/DDBJ databases">
        <title>Draft genome sequences of the supercritical CO2 tolerant bacteria Bacillus subterraneus MITOT1 and Bacillus cereus MIT0214.</title>
        <authorList>
            <person name="Peet K.C."/>
            <person name="Thompson J.R."/>
        </authorList>
    </citation>
    <scope>NUCLEOTIDE SEQUENCE [LARGE SCALE GENOMIC DNA]</scope>
    <source>
        <strain evidence="17 18">MITOT1</strain>
    </source>
</reference>
<feature type="domain" description="Cobalamin-independent methionine synthase MetE N-terminal" evidence="16">
    <location>
        <begin position="6"/>
        <end position="314"/>
    </location>
</feature>
<feature type="binding site" evidence="11">
    <location>
        <position position="611"/>
    </location>
    <ligand>
        <name>5-methyltetrahydropteroyltri-L-glutamate</name>
        <dbReference type="ChEBI" id="CHEBI:58207"/>
    </ligand>
</feature>
<dbReference type="NCBIfam" id="TIGR01371">
    <property type="entry name" value="met_syn_B12ind"/>
    <property type="match status" value="1"/>
</dbReference>
<keyword evidence="6 11" id="KW-0808">Transferase</keyword>
<comment type="cofactor">
    <cofactor evidence="11">
        <name>Zn(2+)</name>
        <dbReference type="ChEBI" id="CHEBI:29105"/>
    </cofactor>
    <text evidence="11">Binds 1 zinc ion per subunit.</text>
</comment>
<dbReference type="InterPro" id="IPR006276">
    <property type="entry name" value="Cobalamin-indep_Met_synthase"/>
</dbReference>
<protein>
    <recommendedName>
        <fullName evidence="11">5-methyltetrahydropteroyltriglutamate--homocysteine methyltransferase</fullName>
        <ecNumber evidence="11">2.1.1.14</ecNumber>
    </recommendedName>
    <alternativeName>
        <fullName evidence="11">Cobalamin-independent methionine synthase</fullName>
    </alternativeName>
    <alternativeName>
        <fullName evidence="11">Methionine synthase, vitamin-B12 independent isozyme</fullName>
    </alternativeName>
</protein>
<feature type="binding site" evidence="12">
    <location>
        <position position="119"/>
    </location>
    <ligand>
        <name>5-methyltetrahydropteroyltri-L-glutamate</name>
        <dbReference type="ChEBI" id="CHEBI:58207"/>
    </ligand>
</feature>
<feature type="binding site" evidence="11 12">
    <location>
        <begin position="521"/>
        <end position="522"/>
    </location>
    <ligand>
        <name>5-methyltetrahydropteroyltri-L-glutamate</name>
        <dbReference type="ChEBI" id="CHEBI:58207"/>
    </ligand>
</feature>
<feature type="binding site" evidence="11 12">
    <location>
        <position position="567"/>
    </location>
    <ligand>
        <name>5-methyltetrahydropteroyltri-L-glutamate</name>
        <dbReference type="ChEBI" id="CHEBI:58207"/>
    </ligand>
</feature>
<dbReference type="InterPro" id="IPR002629">
    <property type="entry name" value="Met_Synth_C/arc"/>
</dbReference>
<feature type="binding site" evidence="13">
    <location>
        <position position="732"/>
    </location>
    <ligand>
        <name>Zn(2+)</name>
        <dbReference type="ChEBI" id="CHEBI:29105"/>
        <label>1</label>
        <note>catalytic</note>
    </ligand>
</feature>
<comment type="catalytic activity">
    <reaction evidence="11">
        <text>5-methyltetrahydropteroyltri-L-glutamate + L-homocysteine = tetrahydropteroyltri-L-glutamate + L-methionine</text>
        <dbReference type="Rhea" id="RHEA:21196"/>
        <dbReference type="ChEBI" id="CHEBI:57844"/>
        <dbReference type="ChEBI" id="CHEBI:58140"/>
        <dbReference type="ChEBI" id="CHEBI:58199"/>
        <dbReference type="ChEBI" id="CHEBI:58207"/>
        <dbReference type="EC" id="2.1.1.14"/>
    </reaction>
</comment>
<dbReference type="RefSeq" id="WP_044394101.1">
    <property type="nucleotide sequence ID" value="NZ_JXIQ01000095.1"/>
</dbReference>
<evidence type="ECO:0000256" key="12">
    <source>
        <dbReference type="PIRSR" id="PIRSR000382-1"/>
    </source>
</evidence>
<dbReference type="EMBL" id="JXIQ01000095">
    <property type="protein sequence ID" value="KIY21760.1"/>
    <property type="molecule type" value="Genomic_DNA"/>
</dbReference>
<dbReference type="AlphaFoldDB" id="A0A0D6Z8V4"/>
<feature type="active site" description="Proton donor" evidence="11 14">
    <location>
        <position position="700"/>
    </location>
</feature>
<dbReference type="GO" id="GO:0009086">
    <property type="term" value="P:methionine biosynthetic process"/>
    <property type="evidence" value="ECO:0007669"/>
    <property type="project" value="UniProtKB-UniRule"/>
</dbReference>
<comment type="caution">
    <text evidence="17">The sequence shown here is derived from an EMBL/GenBank/DDBJ whole genome shotgun (WGS) entry which is preliminary data.</text>
</comment>
<evidence type="ECO:0000256" key="14">
    <source>
        <dbReference type="PIRSR" id="PIRSR000382-3"/>
    </source>
</evidence>
<evidence type="ECO:0000256" key="6">
    <source>
        <dbReference type="ARBA" id="ARBA00022679"/>
    </source>
</evidence>
<dbReference type="CDD" id="cd03312">
    <property type="entry name" value="CIMS_N_terminal_like"/>
    <property type="match status" value="1"/>
</dbReference>
<evidence type="ECO:0000256" key="4">
    <source>
        <dbReference type="ARBA" id="ARBA00022603"/>
    </source>
</evidence>
<feature type="binding site" evidence="13">
    <location>
        <position position="647"/>
    </location>
    <ligand>
        <name>Zn(2+)</name>
        <dbReference type="ChEBI" id="CHEBI:29105"/>
        <label>1</label>
        <note>catalytic</note>
    </ligand>
</feature>
<dbReference type="PATRIC" id="fig|285983.3.peg.1067"/>
<feature type="binding site" evidence="11 12">
    <location>
        <position position="490"/>
    </location>
    <ligand>
        <name>L-methionine</name>
        <dbReference type="ChEBI" id="CHEBI:57844"/>
    </ligand>
</feature>
<feature type="binding site" evidence="11">
    <location>
        <position position="114"/>
    </location>
    <ligand>
        <name>5-methyltetrahydropteroyltri-L-glutamate</name>
        <dbReference type="ChEBI" id="CHEBI:58207"/>
    </ligand>
</feature>
<proteinExistence type="inferred from homology"/>
<evidence type="ECO:0000259" key="16">
    <source>
        <dbReference type="Pfam" id="PF08267"/>
    </source>
</evidence>
<dbReference type="EC" id="2.1.1.14" evidence="11"/>
<keyword evidence="18" id="KW-1185">Reference proteome</keyword>
<evidence type="ECO:0000256" key="8">
    <source>
        <dbReference type="ARBA" id="ARBA00022737"/>
    </source>
</evidence>
<dbReference type="Pfam" id="PF01717">
    <property type="entry name" value="Meth_synt_2"/>
    <property type="match status" value="1"/>
</dbReference>
<dbReference type="GO" id="GO:0008270">
    <property type="term" value="F:zinc ion binding"/>
    <property type="evidence" value="ECO:0007669"/>
    <property type="project" value="InterPro"/>
</dbReference>
<dbReference type="Gene3D" id="3.20.20.210">
    <property type="match status" value="2"/>
</dbReference>
<dbReference type="HAMAP" id="MF_00172">
    <property type="entry name" value="Meth_synth"/>
    <property type="match status" value="1"/>
</dbReference>
<dbReference type="UniPathway" id="UPA00051">
    <property type="reaction ID" value="UER00082"/>
</dbReference>
<organism evidence="17 18">
    <name type="scientific">Mesobacillus subterraneus</name>
    <dbReference type="NCBI Taxonomy" id="285983"/>
    <lineage>
        <taxon>Bacteria</taxon>
        <taxon>Bacillati</taxon>
        <taxon>Bacillota</taxon>
        <taxon>Bacilli</taxon>
        <taxon>Bacillales</taxon>
        <taxon>Bacillaceae</taxon>
        <taxon>Mesobacillus</taxon>
    </lineage>
</organism>
<evidence type="ECO:0000256" key="13">
    <source>
        <dbReference type="PIRSR" id="PIRSR000382-2"/>
    </source>
</evidence>
<gene>
    <name evidence="11" type="primary">metE</name>
    <name evidence="17" type="ORF">UB32_11975</name>
</gene>
<feature type="binding site" evidence="11 12">
    <location>
        <position position="605"/>
    </location>
    <ligand>
        <name>L-methionine</name>
        <dbReference type="ChEBI" id="CHEBI:57844"/>
    </ligand>
</feature>
<feature type="domain" description="Cobalamin-independent methionine synthase MetE C-terminal/archaeal" evidence="15">
    <location>
        <begin position="432"/>
        <end position="754"/>
    </location>
</feature>
<keyword evidence="10 11" id="KW-0486">Methionine biosynthesis</keyword>
<evidence type="ECO:0000256" key="11">
    <source>
        <dbReference type="HAMAP-Rule" id="MF_00172"/>
    </source>
</evidence>
<comment type="similarity">
    <text evidence="3 11">Belongs to the vitamin-B12 independent methionine synthase family.</text>
</comment>